<evidence type="ECO:0000256" key="2">
    <source>
        <dbReference type="ARBA" id="ARBA00022741"/>
    </source>
</evidence>
<keyword evidence="3" id="KW-0067">ATP-binding</keyword>
<evidence type="ECO:0000259" key="6">
    <source>
        <dbReference type="Pfam" id="PF01409"/>
    </source>
</evidence>
<accession>A0A317JNE2</accession>
<feature type="non-terminal residue" evidence="7">
    <location>
        <position position="1"/>
    </location>
</feature>
<dbReference type="AlphaFoldDB" id="A0A317JNE2"/>
<sequence>PQSHPARDEWETFFIDVPVDKKVGNIVLSTHTSNGQVREMERHNSKPPIRMINIARVYRRQADVTHTPMFHQFEGLVIDKGINIQHLKGTIDHFAKEFYGPTAKSRIRPFHFMFTEPSFEVDFSCTICEGKGVLPNGEKCRFCKSGWHEVGGAGMVHPNVLKAGGIDSDEYTGFAFGWGIERTYTLRPGLHIDDIRMLYNGDVRLLEQF</sequence>
<evidence type="ECO:0000313" key="8">
    <source>
        <dbReference type="Proteomes" id="UP000246104"/>
    </source>
</evidence>
<keyword evidence="1 7" id="KW-0436">Ligase</keyword>
<dbReference type="PANTHER" id="PTHR11538">
    <property type="entry name" value="PHENYLALANYL-TRNA SYNTHETASE"/>
    <property type="match status" value="1"/>
</dbReference>
<name>A0A317JNE2_9BACT</name>
<evidence type="ECO:0000313" key="7">
    <source>
        <dbReference type="EMBL" id="PWU22966.1"/>
    </source>
</evidence>
<dbReference type="InterPro" id="IPR002319">
    <property type="entry name" value="Phenylalanyl-tRNA_Synthase"/>
</dbReference>
<evidence type="ECO:0000256" key="1">
    <source>
        <dbReference type="ARBA" id="ARBA00022598"/>
    </source>
</evidence>
<dbReference type="EMBL" id="PSRQ01000050">
    <property type="protein sequence ID" value="PWU22966.1"/>
    <property type="molecule type" value="Genomic_DNA"/>
</dbReference>
<evidence type="ECO:0000256" key="3">
    <source>
        <dbReference type="ARBA" id="ARBA00022840"/>
    </source>
</evidence>
<dbReference type="GO" id="GO:0005737">
    <property type="term" value="C:cytoplasm"/>
    <property type="evidence" value="ECO:0007669"/>
    <property type="project" value="TreeGrafter"/>
</dbReference>
<proteinExistence type="predicted"/>
<dbReference type="Gene3D" id="3.30.930.10">
    <property type="entry name" value="Bira Bifunctional Protein, Domain 2"/>
    <property type="match status" value="1"/>
</dbReference>
<dbReference type="Pfam" id="PF01409">
    <property type="entry name" value="tRNA-synt_2d"/>
    <property type="match status" value="1"/>
</dbReference>
<feature type="domain" description="Phenylalanyl-tRNA synthetase" evidence="6">
    <location>
        <begin position="1"/>
        <end position="209"/>
    </location>
</feature>
<evidence type="ECO:0000256" key="5">
    <source>
        <dbReference type="ARBA" id="ARBA00023146"/>
    </source>
</evidence>
<dbReference type="GO" id="GO:0006432">
    <property type="term" value="P:phenylalanyl-tRNA aminoacylation"/>
    <property type="evidence" value="ECO:0007669"/>
    <property type="project" value="TreeGrafter"/>
</dbReference>
<keyword evidence="4" id="KW-0648">Protein biosynthesis</keyword>
<dbReference type="GO" id="GO:0005524">
    <property type="term" value="F:ATP binding"/>
    <property type="evidence" value="ECO:0007669"/>
    <property type="project" value="UniProtKB-KW"/>
</dbReference>
<dbReference type="SUPFAM" id="SSF55681">
    <property type="entry name" value="Class II aaRS and biotin synthetases"/>
    <property type="match status" value="1"/>
</dbReference>
<evidence type="ECO:0000256" key="4">
    <source>
        <dbReference type="ARBA" id="ARBA00022917"/>
    </source>
</evidence>
<comment type="caution">
    <text evidence="7">The sequence shown here is derived from an EMBL/GenBank/DDBJ whole genome shotgun (WGS) entry which is preliminary data.</text>
</comment>
<keyword evidence="5" id="KW-0030">Aminoacyl-tRNA synthetase</keyword>
<dbReference type="GO" id="GO:0004826">
    <property type="term" value="F:phenylalanine-tRNA ligase activity"/>
    <property type="evidence" value="ECO:0007669"/>
    <property type="project" value="UniProtKB-EC"/>
</dbReference>
<dbReference type="InterPro" id="IPR045864">
    <property type="entry name" value="aa-tRNA-synth_II/BPL/LPL"/>
</dbReference>
<organism evidence="7 8">
    <name type="scientific">Candidatus Cerribacteria bacterium 'Amazon FNV 2010 28 9'</name>
    <dbReference type="NCBI Taxonomy" id="2081795"/>
    <lineage>
        <taxon>Bacteria</taxon>
        <taxon>Candidatus Cerribacteria</taxon>
    </lineage>
</organism>
<dbReference type="GO" id="GO:0000049">
    <property type="term" value="F:tRNA binding"/>
    <property type="evidence" value="ECO:0007669"/>
    <property type="project" value="InterPro"/>
</dbReference>
<protein>
    <submittedName>
        <fullName evidence="7">Phenylalanine--tRNA ligase subunit alpha</fullName>
        <ecNumber evidence="7">6.1.1.20</ecNumber>
    </submittedName>
</protein>
<dbReference type="PANTHER" id="PTHR11538:SF41">
    <property type="entry name" value="PHENYLALANINE--TRNA LIGASE, MITOCHONDRIAL"/>
    <property type="match status" value="1"/>
</dbReference>
<gene>
    <name evidence="7" type="primary">pheS</name>
    <name evidence="7" type="ORF">C5B42_04475</name>
</gene>
<reference evidence="7 8" key="1">
    <citation type="submission" date="2018-02" db="EMBL/GenBank/DDBJ databases">
        <title>Genomic Reconstructions from Amazon Rainforest and Pasture Soil Reveal Novel Insights into the Physiology of Candidate Phyla in Tropical Sites.</title>
        <authorList>
            <person name="Kroeger M.E."/>
            <person name="Delmont T."/>
            <person name="Eren A.M."/>
            <person name="Guo J."/>
            <person name="Meyer K.M."/>
            <person name="Khan K."/>
            <person name="Rodrigues J.L.M."/>
            <person name="Bohannan B.J.M."/>
            <person name="Tringe S."/>
            <person name="Borges C.D."/>
            <person name="Tiedje J."/>
            <person name="Tsai S.M."/>
            <person name="Nusslein K."/>
        </authorList>
    </citation>
    <scope>NUCLEOTIDE SEQUENCE [LARGE SCALE GENOMIC DNA]</scope>
    <source>
        <strain evidence="7">Amazon FNV 2010 28 9</strain>
    </source>
</reference>
<keyword evidence="2" id="KW-0547">Nucleotide-binding</keyword>
<dbReference type="EC" id="6.1.1.20" evidence="7"/>
<dbReference type="Proteomes" id="UP000246104">
    <property type="component" value="Unassembled WGS sequence"/>
</dbReference>